<evidence type="ECO:0000313" key="7">
    <source>
        <dbReference type="Proteomes" id="UP000305362"/>
    </source>
</evidence>
<evidence type="ECO:0000313" key="5">
    <source>
        <dbReference type="EMBL" id="TIC68130.1"/>
    </source>
</evidence>
<dbReference type="OMA" id="YWSTHAY"/>
<dbReference type="Proteomes" id="UP000305647">
    <property type="component" value="Unassembled WGS sequence"/>
</dbReference>
<evidence type="ECO:0000313" key="4">
    <source>
        <dbReference type="EMBL" id="TIC67964.1"/>
    </source>
</evidence>
<evidence type="ECO:0000313" key="11">
    <source>
        <dbReference type="Proteomes" id="UP000310685"/>
    </source>
</evidence>
<dbReference type="EMBL" id="SPRX01000009">
    <property type="protein sequence ID" value="TIC67964.1"/>
    <property type="molecule type" value="Genomic_DNA"/>
</dbReference>
<dbReference type="Proteomes" id="UP000310685">
    <property type="component" value="Unassembled WGS sequence"/>
</dbReference>
<evidence type="ECO:0000313" key="1">
    <source>
        <dbReference type="EMBL" id="TIB79888.1"/>
    </source>
</evidence>
<dbReference type="EMBL" id="SPRW01000010">
    <property type="protein sequence ID" value="TIC68130.1"/>
    <property type="molecule type" value="Genomic_DNA"/>
</dbReference>
<evidence type="ECO:0000313" key="8">
    <source>
        <dbReference type="Proteomes" id="UP000305647"/>
    </source>
</evidence>
<reference evidence="7 8" key="1">
    <citation type="submission" date="2019-03" db="EMBL/GenBank/DDBJ databases">
        <title>Sequencing 25 genomes of Wallemia mellicola.</title>
        <authorList>
            <person name="Gostincar C."/>
        </authorList>
    </citation>
    <scope>NUCLEOTIDE SEQUENCE [LARGE SCALE GENOMIC DNA]</scope>
    <source>
        <strain evidence="2 9">EXF-1262</strain>
        <strain evidence="5 10">EXF-1274</strain>
        <strain evidence="6 7">EXF-1277</strain>
        <strain evidence="1 11">EXF-6152</strain>
        <strain evidence="4 12">EXF-757</strain>
        <strain evidence="3 8">EXF-8738</strain>
    </source>
</reference>
<dbReference type="AlphaFoldDB" id="A0A4T0PSN0"/>
<dbReference type="EMBL" id="SPRO01000013">
    <property type="protein sequence ID" value="TIC31253.1"/>
    <property type="molecule type" value="Genomic_DNA"/>
</dbReference>
<evidence type="ECO:0000313" key="6">
    <source>
        <dbReference type="EMBL" id="TIC68877.1"/>
    </source>
</evidence>
<evidence type="ECO:0000313" key="9">
    <source>
        <dbReference type="Proteomes" id="UP000307169"/>
    </source>
</evidence>
<accession>A0A4T0PSN0</accession>
<dbReference type="EMBL" id="SPRV01000011">
    <property type="protein sequence ID" value="TIC68877.1"/>
    <property type="molecule type" value="Genomic_DNA"/>
</dbReference>
<evidence type="ECO:0000313" key="3">
    <source>
        <dbReference type="EMBL" id="TIC31253.1"/>
    </source>
</evidence>
<proteinExistence type="predicted"/>
<evidence type="ECO:0000313" key="2">
    <source>
        <dbReference type="EMBL" id="TIC02766.1"/>
    </source>
</evidence>
<dbReference type="Proteomes" id="UP000310708">
    <property type="component" value="Unassembled WGS sequence"/>
</dbReference>
<protein>
    <submittedName>
        <fullName evidence="2">Uncharacterized protein</fullName>
    </submittedName>
</protein>
<dbReference type="EMBL" id="SPRC01000020">
    <property type="protein sequence ID" value="TIB79888.1"/>
    <property type="molecule type" value="Genomic_DNA"/>
</dbReference>
<organism evidence="2 9">
    <name type="scientific">Wallemia mellicola</name>
    <dbReference type="NCBI Taxonomy" id="1708541"/>
    <lineage>
        <taxon>Eukaryota</taxon>
        <taxon>Fungi</taxon>
        <taxon>Dikarya</taxon>
        <taxon>Basidiomycota</taxon>
        <taxon>Wallemiomycotina</taxon>
        <taxon>Wallemiomycetes</taxon>
        <taxon>Wallemiales</taxon>
        <taxon>Wallemiaceae</taxon>
        <taxon>Wallemia</taxon>
    </lineage>
</organism>
<sequence>MNHPKSPLSGNRMSNAYNPYAKPNVKINQPQFNPQPHLFWLCSCGYWSTHSYRFCCNEKCGFSREAIEKGHSRF</sequence>
<dbReference type="OrthoDB" id="3335023at2759"/>
<name>A0A4T0PSN0_9BASI</name>
<dbReference type="Proteomes" id="UP000309601">
    <property type="component" value="Unassembled WGS sequence"/>
</dbReference>
<dbReference type="Proteomes" id="UP000305362">
    <property type="component" value="Unassembled WGS sequence"/>
</dbReference>
<evidence type="ECO:0000313" key="12">
    <source>
        <dbReference type="Proteomes" id="UP000310708"/>
    </source>
</evidence>
<dbReference type="Proteomes" id="UP000307169">
    <property type="component" value="Unassembled WGS sequence"/>
</dbReference>
<gene>
    <name evidence="4" type="ORF">E3Q01_01097</name>
    <name evidence="5" type="ORF">E3Q02_01323</name>
    <name evidence="6" type="ORF">E3Q03_01495</name>
    <name evidence="3" type="ORF">E3Q10_01723</name>
    <name evidence="2" type="ORF">E3Q17_01261</name>
    <name evidence="1" type="ORF">E3Q22_02256</name>
</gene>
<comment type="caution">
    <text evidence="2">The sequence shown here is derived from an EMBL/GenBank/DDBJ whole genome shotgun (WGS) entry which is preliminary data.</text>
</comment>
<evidence type="ECO:0000313" key="10">
    <source>
        <dbReference type="Proteomes" id="UP000309601"/>
    </source>
</evidence>
<dbReference type="EMBL" id="SPRH01000010">
    <property type="protein sequence ID" value="TIC02766.1"/>
    <property type="molecule type" value="Genomic_DNA"/>
</dbReference>